<evidence type="ECO:0000313" key="6">
    <source>
        <dbReference type="Proteomes" id="UP001343492"/>
    </source>
</evidence>
<dbReference type="InterPro" id="IPR008991">
    <property type="entry name" value="Translation_prot_SH3-like_sf"/>
</dbReference>
<dbReference type="SUPFAM" id="SSF82679">
    <property type="entry name" value="N-utilization substance G protein NusG, N-terminal domain"/>
    <property type="match status" value="1"/>
</dbReference>
<dbReference type="Proteomes" id="UP001343492">
    <property type="component" value="Unassembled WGS sequence"/>
</dbReference>
<feature type="domain" description="NusG-like N-terminal" evidence="4">
    <location>
        <begin position="15"/>
        <end position="114"/>
    </location>
</feature>
<dbReference type="Gene3D" id="3.30.70.940">
    <property type="entry name" value="NusG, N-terminal domain"/>
    <property type="match status" value="1"/>
</dbReference>
<organism evidence="5 6">
    <name type="scientific">Altererythrobacter litoralis</name>
    <dbReference type="NCBI Taxonomy" id="3113904"/>
    <lineage>
        <taxon>Bacteria</taxon>
        <taxon>Pseudomonadati</taxon>
        <taxon>Pseudomonadota</taxon>
        <taxon>Alphaproteobacteria</taxon>
        <taxon>Sphingomonadales</taxon>
        <taxon>Erythrobacteraceae</taxon>
        <taxon>Altererythrobacter</taxon>
    </lineage>
</organism>
<dbReference type="InterPro" id="IPR006645">
    <property type="entry name" value="NGN-like_dom"/>
</dbReference>
<dbReference type="InterPro" id="IPR043425">
    <property type="entry name" value="NusG-like"/>
</dbReference>
<dbReference type="InterPro" id="IPR036735">
    <property type="entry name" value="NGN_dom_sf"/>
</dbReference>
<evidence type="ECO:0000256" key="2">
    <source>
        <dbReference type="ARBA" id="ARBA00023015"/>
    </source>
</evidence>
<evidence type="ECO:0000256" key="3">
    <source>
        <dbReference type="ARBA" id="ARBA00023163"/>
    </source>
</evidence>
<dbReference type="SMART" id="SM00738">
    <property type="entry name" value="NGN"/>
    <property type="match status" value="1"/>
</dbReference>
<comment type="caution">
    <text evidence="5">The sequence shown here is derived from an EMBL/GenBank/DDBJ whole genome shotgun (WGS) entry which is preliminary data.</text>
</comment>
<dbReference type="PANTHER" id="PTHR30265:SF7">
    <property type="entry name" value="TRANSCRIPTION ANTITERMINATION PROTEIN RFAH"/>
    <property type="match status" value="1"/>
</dbReference>
<keyword evidence="2" id="KW-0805">Transcription regulation</keyword>
<dbReference type="SUPFAM" id="SSF50104">
    <property type="entry name" value="Translation proteins SH3-like domain"/>
    <property type="match status" value="1"/>
</dbReference>
<dbReference type="PANTHER" id="PTHR30265">
    <property type="entry name" value="RHO-INTERACTING TRANSCRIPTION TERMINATION FACTOR NUSG"/>
    <property type="match status" value="1"/>
</dbReference>
<keyword evidence="3" id="KW-0804">Transcription</keyword>
<evidence type="ECO:0000313" key="5">
    <source>
        <dbReference type="EMBL" id="MEE1877683.1"/>
    </source>
</evidence>
<dbReference type="EMBL" id="JAZDQV010000007">
    <property type="protein sequence ID" value="MEE1877683.1"/>
    <property type="molecule type" value="Genomic_DNA"/>
</dbReference>
<evidence type="ECO:0000256" key="1">
    <source>
        <dbReference type="ARBA" id="ARBA00022814"/>
    </source>
</evidence>
<keyword evidence="1" id="KW-0889">Transcription antitermination</keyword>
<keyword evidence="6" id="KW-1185">Reference proteome</keyword>
<dbReference type="RefSeq" id="WP_354144790.1">
    <property type="nucleotide sequence ID" value="NZ_JAZDQV010000007.1"/>
</dbReference>
<dbReference type="Pfam" id="PF02357">
    <property type="entry name" value="NusG"/>
    <property type="match status" value="1"/>
</dbReference>
<sequence length="179" mass="19404">MFGEVAKTMMAGTEMLEWFAAQAKPNSWKIAARNLCVQGFDVFMPMEKYTSRKGSRLVASMRPYFAGYFFVAVDAASAPWRAIKSTHGVARLVSFCGKPAPVDAGLIGAIKSRCDDEGVMMPGLELKAGDGVRIEDGPFAGMIGRLDALIPNERAWLLIDVMGKATRAMVPIAGLRRAI</sequence>
<evidence type="ECO:0000259" key="4">
    <source>
        <dbReference type="SMART" id="SM00738"/>
    </source>
</evidence>
<gene>
    <name evidence="5" type="ORF">VRS74_08310</name>
</gene>
<accession>A0ABU7GF11</accession>
<dbReference type="CDD" id="cd06091">
    <property type="entry name" value="KOW_NusG"/>
    <property type="match status" value="1"/>
</dbReference>
<name>A0ABU7GF11_9SPHN</name>
<protein>
    <submittedName>
        <fullName evidence="5">Transcription termination/antitermination NusG family protein</fullName>
    </submittedName>
</protein>
<proteinExistence type="predicted"/>
<reference evidence="5 6" key="1">
    <citation type="submission" date="2024-01" db="EMBL/GenBank/DDBJ databases">
        <title>The genome sequence of Erythrobacteraceae sp. strain 1XM1-14.</title>
        <authorList>
            <person name="Liu Y."/>
        </authorList>
    </citation>
    <scope>NUCLEOTIDE SEQUENCE [LARGE SCALE GENOMIC DNA]</scope>
    <source>
        <strain evidence="5 6">1XM1-14</strain>
    </source>
</reference>